<feature type="non-terminal residue" evidence="14">
    <location>
        <position position="1135"/>
    </location>
</feature>
<dbReference type="InterPro" id="IPR014001">
    <property type="entry name" value="Helicase_ATP-bd"/>
</dbReference>
<dbReference type="SUPFAM" id="SSF52540">
    <property type="entry name" value="P-loop containing nucleoside triphosphate hydrolases"/>
    <property type="match status" value="1"/>
</dbReference>
<proteinExistence type="inferred from homology"/>
<dbReference type="Gene3D" id="1.10.10.10">
    <property type="entry name" value="Winged helix-like DNA-binding domain superfamily/Winged helix DNA-binding domain"/>
    <property type="match status" value="1"/>
</dbReference>
<dbReference type="Pfam" id="PF00271">
    <property type="entry name" value="Helicase_C"/>
    <property type="match status" value="1"/>
</dbReference>
<dbReference type="SMART" id="SM00973">
    <property type="entry name" value="Sec63"/>
    <property type="match status" value="1"/>
</dbReference>
<name>A0A2H3JAA3_WOLCO</name>
<accession>A0A2H3JAA3</accession>
<dbReference type="SMART" id="SM00487">
    <property type="entry name" value="DEXDc"/>
    <property type="match status" value="1"/>
</dbReference>
<comment type="catalytic activity">
    <reaction evidence="10">
        <text>ATP + H2O = ADP + phosphate + H(+)</text>
        <dbReference type="Rhea" id="RHEA:13065"/>
        <dbReference type="ChEBI" id="CHEBI:15377"/>
        <dbReference type="ChEBI" id="CHEBI:15378"/>
        <dbReference type="ChEBI" id="CHEBI:30616"/>
        <dbReference type="ChEBI" id="CHEBI:43474"/>
        <dbReference type="ChEBI" id="CHEBI:456216"/>
        <dbReference type="EC" id="5.6.2.4"/>
    </reaction>
</comment>
<evidence type="ECO:0000259" key="12">
    <source>
        <dbReference type="PROSITE" id="PS51192"/>
    </source>
</evidence>
<dbReference type="InterPro" id="IPR036388">
    <property type="entry name" value="WH-like_DNA-bd_sf"/>
</dbReference>
<sequence>MYREMFKFEAFNAVQSACYDTILDLTRSRCKAPTGSGKTVLFELAIIRMLTQAGEDSKPKCIYVAPTKALCSEKCRDWTAKFQPLGINCKRLTGDTVSFGKSAWGPARDASVMCGEKWDSLTRNWGDHRHILSQVQLFMVDEVHILNESRGSTLEVILSRMKTRGSSVRFIAMSATVPNIDDVASWLGNGTPDGSATVMQFGEDYRPCKLSKFVYGIPKKRDHNDFQYQKILDYRLYDILLQHSVDKPMLVFCSTRKGALASAKQVMKEYEEASGKQQALPWTRPARIDQTFREQELEKLAACGIGVHHAGMNMDDRRAMEDLYIRKVLRIIFATSTLAVGVNLPAHTVIIKGVKIFRNNTTQEYSDLDIMQMMGRAGRSQFDKEGVAVILCETELEAKYNALVQGRTVLESCLHLSLSEHINSEVVLGTITDLDSAKAWLQNSFMFRRIQKNPNYYAIEKDNNQTWQDRINEMVTQSIRELQETELVSFSDDTVGTLSSTEYGDIMSKACDCLCQMGLILKLPERASVREIVSVFAFNKLRGHKDIRFQLKRVEKPADKVLLLLQAILGDVNLHGTELKSGDNPYADANLIFRHVSRIAKAVVEVAIVKKAGALLKSGLEVLRCVTVKAWEDRHVVLRQVEHIGEKSYQVLAENGISTIGALRKQSPPRIEALLNRRPPFGYKVLAALRQFPQYVLKITEKRVSTHKGKKAVEVDLSIECGLVLETESRSKTKTVENRFTDMTTVLALTSDLGFVEFRRVPTKLLIEPKSFTLTIKLEKPIQSVVVYISSESFAGVTVSSTYKPGIDARHYPIMNTRPRTKMELMLEGVVDDPRYWDMTNDDDDIAVAISQPDISGKHLNRLDDAHDSAATPHRQCIKAPQRHTETFTTSYGAELGPKRLSNGKFECKHKCKEKTKCKHSCCHNGLDKPRTRSKKRAEAICAEAEPDRTGNLVRHSEVARLKPTTRPKPKTKPCDKPDARLTQLETLHDQANVMEYLKLPSGQRLKPGADLKSKLPTKPTSRYDTKSGSSHEKLDVDAISIDSDDDMPDPQDLPDSFGTAKRGRSPSNCSETYYADPAFDALIQNLSEHDLQKLTQTSSFRPATPANCASSPIIPAWSSPPYTAQKRKYRPTGL</sequence>
<feature type="domain" description="Helicase ATP-binding" evidence="12">
    <location>
        <begin position="32"/>
        <end position="195"/>
    </location>
</feature>
<evidence type="ECO:0000256" key="5">
    <source>
        <dbReference type="ARBA" id="ARBA00022840"/>
    </source>
</evidence>
<dbReference type="PROSITE" id="PS51194">
    <property type="entry name" value="HELICASE_CTER"/>
    <property type="match status" value="1"/>
</dbReference>
<dbReference type="SMART" id="SM00490">
    <property type="entry name" value="HELICc"/>
    <property type="match status" value="1"/>
</dbReference>
<dbReference type="GO" id="GO:0051321">
    <property type="term" value="P:meiotic cell cycle"/>
    <property type="evidence" value="ECO:0007669"/>
    <property type="project" value="UniProtKB-KW"/>
</dbReference>
<organism evidence="14 15">
    <name type="scientific">Wolfiporia cocos (strain MD-104)</name>
    <name type="common">Brown rot fungus</name>
    <dbReference type="NCBI Taxonomy" id="742152"/>
    <lineage>
        <taxon>Eukaryota</taxon>
        <taxon>Fungi</taxon>
        <taxon>Dikarya</taxon>
        <taxon>Basidiomycota</taxon>
        <taxon>Agaricomycotina</taxon>
        <taxon>Agaricomycetes</taxon>
        <taxon>Polyporales</taxon>
        <taxon>Phaeolaceae</taxon>
        <taxon>Wolfiporia</taxon>
    </lineage>
</organism>
<evidence type="ECO:0000256" key="7">
    <source>
        <dbReference type="ARBA" id="ARBA00023254"/>
    </source>
</evidence>
<evidence type="ECO:0000313" key="15">
    <source>
        <dbReference type="Proteomes" id="UP000218811"/>
    </source>
</evidence>
<evidence type="ECO:0000256" key="1">
    <source>
        <dbReference type="ARBA" id="ARBA00010140"/>
    </source>
</evidence>
<dbReference type="InterPro" id="IPR027417">
    <property type="entry name" value="P-loop_NTPase"/>
</dbReference>
<comment type="similarity">
    <text evidence="1">Belongs to the helicase family. SKI2 subfamily.</text>
</comment>
<keyword evidence="4" id="KW-0347">Helicase</keyword>
<reference evidence="14 15" key="1">
    <citation type="journal article" date="2012" name="Science">
        <title>The Paleozoic origin of enzymatic lignin decomposition reconstructed from 31 fungal genomes.</title>
        <authorList>
            <person name="Floudas D."/>
            <person name="Binder M."/>
            <person name="Riley R."/>
            <person name="Barry K."/>
            <person name="Blanchette R.A."/>
            <person name="Henrissat B."/>
            <person name="Martinez A.T."/>
            <person name="Otillar R."/>
            <person name="Spatafora J.W."/>
            <person name="Yadav J.S."/>
            <person name="Aerts A."/>
            <person name="Benoit I."/>
            <person name="Boyd A."/>
            <person name="Carlson A."/>
            <person name="Copeland A."/>
            <person name="Coutinho P.M."/>
            <person name="de Vries R.P."/>
            <person name="Ferreira P."/>
            <person name="Findley K."/>
            <person name="Foster B."/>
            <person name="Gaskell J."/>
            <person name="Glotzer D."/>
            <person name="Gorecki P."/>
            <person name="Heitman J."/>
            <person name="Hesse C."/>
            <person name="Hori C."/>
            <person name="Igarashi K."/>
            <person name="Jurgens J.A."/>
            <person name="Kallen N."/>
            <person name="Kersten P."/>
            <person name="Kohler A."/>
            <person name="Kuees U."/>
            <person name="Kumar T.K.A."/>
            <person name="Kuo A."/>
            <person name="LaButti K."/>
            <person name="Larrondo L.F."/>
            <person name="Lindquist E."/>
            <person name="Ling A."/>
            <person name="Lombard V."/>
            <person name="Lucas S."/>
            <person name="Lundell T."/>
            <person name="Martin R."/>
            <person name="McLaughlin D.J."/>
            <person name="Morgenstern I."/>
            <person name="Morin E."/>
            <person name="Murat C."/>
            <person name="Nagy L.G."/>
            <person name="Nolan M."/>
            <person name="Ohm R.A."/>
            <person name="Patyshakuliyeva A."/>
            <person name="Rokas A."/>
            <person name="Ruiz-Duenas F.J."/>
            <person name="Sabat G."/>
            <person name="Salamov A."/>
            <person name="Samejima M."/>
            <person name="Schmutz J."/>
            <person name="Slot J.C."/>
            <person name="St John F."/>
            <person name="Stenlid J."/>
            <person name="Sun H."/>
            <person name="Sun S."/>
            <person name="Syed K."/>
            <person name="Tsang A."/>
            <person name="Wiebenga A."/>
            <person name="Young D."/>
            <person name="Pisabarro A."/>
            <person name="Eastwood D.C."/>
            <person name="Martin F."/>
            <person name="Cullen D."/>
            <person name="Grigoriev I.V."/>
            <person name="Hibbett D.S."/>
        </authorList>
    </citation>
    <scope>NUCLEOTIDE SEQUENCE [LARGE SCALE GENOMIC DNA]</scope>
    <source>
        <strain evidence="14 15">MD-104</strain>
    </source>
</reference>
<dbReference type="Gene3D" id="3.40.50.300">
    <property type="entry name" value="P-loop containing nucleotide triphosphate hydrolases"/>
    <property type="match status" value="2"/>
</dbReference>
<dbReference type="SUPFAM" id="SSF158702">
    <property type="entry name" value="Sec63 N-terminal domain-like"/>
    <property type="match status" value="1"/>
</dbReference>
<evidence type="ECO:0000256" key="3">
    <source>
        <dbReference type="ARBA" id="ARBA00022801"/>
    </source>
</evidence>
<feature type="compositionally biased region" description="Basic residues" evidence="11">
    <location>
        <begin position="1126"/>
        <end position="1135"/>
    </location>
</feature>
<keyword evidence="6" id="KW-0413">Isomerase</keyword>
<evidence type="ECO:0000256" key="4">
    <source>
        <dbReference type="ARBA" id="ARBA00022806"/>
    </source>
</evidence>
<dbReference type="Pfam" id="PF00270">
    <property type="entry name" value="DEAD"/>
    <property type="match status" value="1"/>
</dbReference>
<dbReference type="InterPro" id="IPR011545">
    <property type="entry name" value="DEAD/DEAH_box_helicase_dom"/>
</dbReference>
<evidence type="ECO:0000259" key="13">
    <source>
        <dbReference type="PROSITE" id="PS51194"/>
    </source>
</evidence>
<dbReference type="Pfam" id="PF02889">
    <property type="entry name" value="Sec63"/>
    <property type="match status" value="1"/>
</dbReference>
<keyword evidence="5" id="KW-0067">ATP-binding</keyword>
<keyword evidence="3 14" id="KW-0378">Hydrolase</keyword>
<evidence type="ECO:0000256" key="8">
    <source>
        <dbReference type="ARBA" id="ARBA00034617"/>
    </source>
</evidence>
<dbReference type="Pfam" id="PF23445">
    <property type="entry name" value="WHD_SNRNP200"/>
    <property type="match status" value="1"/>
</dbReference>
<feature type="region of interest" description="Disordered" evidence="11">
    <location>
        <begin position="1001"/>
        <end position="1070"/>
    </location>
</feature>
<dbReference type="STRING" id="742152.A0A2H3JAA3"/>
<evidence type="ECO:0000256" key="10">
    <source>
        <dbReference type="ARBA" id="ARBA00048988"/>
    </source>
</evidence>
<dbReference type="FunFam" id="1.10.10.10:FF:000012">
    <property type="entry name" value="U5 small nuclear ribonucleoprotein helicase"/>
    <property type="match status" value="1"/>
</dbReference>
<gene>
    <name evidence="14" type="ORF">WOLCODRAFT_129124</name>
</gene>
<keyword evidence="7" id="KW-0469">Meiosis</keyword>
<evidence type="ECO:0000313" key="14">
    <source>
        <dbReference type="EMBL" id="PCH39192.1"/>
    </source>
</evidence>
<comment type="catalytic activity">
    <reaction evidence="8">
        <text>Couples ATP hydrolysis with the unwinding of duplex DNA by translocating in the 3'-5' direction.</text>
        <dbReference type="EC" id="5.6.2.4"/>
    </reaction>
</comment>
<feature type="compositionally biased region" description="Basic and acidic residues" evidence="11">
    <location>
        <begin position="1022"/>
        <end position="1037"/>
    </location>
</feature>
<dbReference type="EMBL" id="KB467965">
    <property type="protein sequence ID" value="PCH39192.1"/>
    <property type="molecule type" value="Genomic_DNA"/>
</dbReference>
<dbReference type="PROSITE" id="PS51192">
    <property type="entry name" value="HELICASE_ATP_BIND_1"/>
    <property type="match status" value="1"/>
</dbReference>
<dbReference type="InterPro" id="IPR004179">
    <property type="entry name" value="Sec63-dom"/>
</dbReference>
<evidence type="ECO:0000256" key="11">
    <source>
        <dbReference type="SAM" id="MobiDB-lite"/>
    </source>
</evidence>
<dbReference type="PANTHER" id="PTHR47835">
    <property type="entry name" value="HFM1, ATP DEPENDENT DNA HELICASE HOMOLOG"/>
    <property type="match status" value="1"/>
</dbReference>
<dbReference type="AlphaFoldDB" id="A0A2H3JAA3"/>
<dbReference type="GO" id="GO:0003676">
    <property type="term" value="F:nucleic acid binding"/>
    <property type="evidence" value="ECO:0007669"/>
    <property type="project" value="InterPro"/>
</dbReference>
<keyword evidence="2" id="KW-0547">Nucleotide-binding</keyword>
<dbReference type="CDD" id="cd18795">
    <property type="entry name" value="SF2_C_Ski2"/>
    <property type="match status" value="1"/>
</dbReference>
<dbReference type="InterPro" id="IPR057842">
    <property type="entry name" value="WH_MER3"/>
</dbReference>
<feature type="region of interest" description="Disordered" evidence="11">
    <location>
        <begin position="1102"/>
        <end position="1135"/>
    </location>
</feature>
<feature type="domain" description="Helicase C-terminal" evidence="13">
    <location>
        <begin position="235"/>
        <end position="422"/>
    </location>
</feature>
<dbReference type="InterPro" id="IPR052247">
    <property type="entry name" value="Meiotic_Crossover_Helicase"/>
</dbReference>
<dbReference type="GO" id="GO:0005524">
    <property type="term" value="F:ATP binding"/>
    <property type="evidence" value="ECO:0007669"/>
    <property type="project" value="UniProtKB-KW"/>
</dbReference>
<keyword evidence="15" id="KW-1185">Reference proteome</keyword>
<protein>
    <recommendedName>
        <fullName evidence="9">DNA 3'-5' helicase</fullName>
        <ecNumber evidence="9">5.6.2.4</ecNumber>
    </recommendedName>
</protein>
<dbReference type="OMA" id="VYGYQSH"/>
<feature type="compositionally biased region" description="Low complexity" evidence="11">
    <location>
        <begin position="1110"/>
        <end position="1122"/>
    </location>
</feature>
<evidence type="ECO:0000256" key="9">
    <source>
        <dbReference type="ARBA" id="ARBA00034808"/>
    </source>
</evidence>
<dbReference type="OrthoDB" id="5575at2759"/>
<evidence type="ECO:0000256" key="6">
    <source>
        <dbReference type="ARBA" id="ARBA00023235"/>
    </source>
</evidence>
<dbReference type="PANTHER" id="PTHR47835:SF3">
    <property type="entry name" value="HELICASE FOR MEIOSIS 1"/>
    <property type="match status" value="1"/>
</dbReference>
<dbReference type="GO" id="GO:0043138">
    <property type="term" value="F:3'-5' DNA helicase activity"/>
    <property type="evidence" value="ECO:0007669"/>
    <property type="project" value="UniProtKB-EC"/>
</dbReference>
<dbReference type="Proteomes" id="UP000218811">
    <property type="component" value="Unassembled WGS sequence"/>
</dbReference>
<evidence type="ECO:0000256" key="2">
    <source>
        <dbReference type="ARBA" id="ARBA00022741"/>
    </source>
</evidence>
<dbReference type="GO" id="GO:0016787">
    <property type="term" value="F:hydrolase activity"/>
    <property type="evidence" value="ECO:0007669"/>
    <property type="project" value="UniProtKB-KW"/>
</dbReference>
<dbReference type="EC" id="5.6.2.4" evidence="9"/>
<dbReference type="InterPro" id="IPR001650">
    <property type="entry name" value="Helicase_C-like"/>
</dbReference>
<dbReference type="Gene3D" id="1.10.3380.10">
    <property type="entry name" value="Sec63 N-terminal domain-like domain"/>
    <property type="match status" value="1"/>
</dbReference>